<evidence type="ECO:0000313" key="1">
    <source>
        <dbReference type="EMBL" id="QZE14962.1"/>
    </source>
</evidence>
<evidence type="ECO:0000313" key="2">
    <source>
        <dbReference type="Proteomes" id="UP000826212"/>
    </source>
</evidence>
<accession>A0AC61NH45</accession>
<dbReference type="Proteomes" id="UP000826212">
    <property type="component" value="Chromosome"/>
</dbReference>
<keyword evidence="2" id="KW-1185">Reference proteome</keyword>
<protein>
    <submittedName>
        <fullName evidence="1">Helix-turn-helix transcriptional regulator</fullName>
    </submittedName>
</protein>
<gene>
    <name evidence="1" type="ORF">K4L44_03805</name>
</gene>
<sequence>MYSLDPTPKEIAKQLATRHKVLRKQLKFSQAEMAERSGVSLGSLKRFETTGQISLDSLLKLARLLNKLDDFKLIFEKEEDHTNIEDLFISKP</sequence>
<name>A0AC61NH45_9BACT</name>
<proteinExistence type="predicted"/>
<dbReference type="EMBL" id="CP081303">
    <property type="protein sequence ID" value="QZE14962.1"/>
    <property type="molecule type" value="Genomic_DNA"/>
</dbReference>
<organism evidence="1 2">
    <name type="scientific">Halosquirtibacter laminarini</name>
    <dbReference type="NCBI Taxonomy" id="3374600"/>
    <lineage>
        <taxon>Bacteria</taxon>
        <taxon>Pseudomonadati</taxon>
        <taxon>Bacteroidota</taxon>
        <taxon>Bacteroidia</taxon>
        <taxon>Marinilabiliales</taxon>
        <taxon>Prolixibacteraceae</taxon>
        <taxon>Halosquirtibacter</taxon>
    </lineage>
</organism>
<reference evidence="1" key="1">
    <citation type="submission" date="2021-08" db="EMBL/GenBank/DDBJ databases">
        <title>Novel anaerobic bacterium isolated from sea squirt in East Sea, Republic of Korea.</title>
        <authorList>
            <person name="Nguyen T.H."/>
            <person name="Li Z."/>
            <person name="Lee Y.-J."/>
            <person name="Ko J."/>
            <person name="Kim S.-G."/>
        </authorList>
    </citation>
    <scope>NUCLEOTIDE SEQUENCE</scope>
    <source>
        <strain evidence="1">KCTC 25031</strain>
    </source>
</reference>